<keyword evidence="2" id="KW-0645">Protease</keyword>
<dbReference type="InterPro" id="IPR008257">
    <property type="entry name" value="Pept_M19"/>
</dbReference>
<dbReference type="GO" id="GO:0046872">
    <property type="term" value="F:metal ion binding"/>
    <property type="evidence" value="ECO:0007669"/>
    <property type="project" value="UniProtKB-UniRule"/>
</dbReference>
<gene>
    <name evidence="4" type="ORF">A1O3_04147</name>
</gene>
<dbReference type="HOGENOM" id="CLU_1618793_0_0_1"/>
<dbReference type="GO" id="GO:0006508">
    <property type="term" value="P:proteolysis"/>
    <property type="evidence" value="ECO:0007669"/>
    <property type="project" value="UniProtKB-KW"/>
</dbReference>
<dbReference type="InterPro" id="IPR032466">
    <property type="entry name" value="Metal_Hydrolase"/>
</dbReference>
<reference evidence="4 5" key="1">
    <citation type="submission" date="2013-03" db="EMBL/GenBank/DDBJ databases">
        <title>The Genome Sequence of Capronia epimyces CBS 606.96.</title>
        <authorList>
            <consortium name="The Broad Institute Genomics Platform"/>
            <person name="Cuomo C."/>
            <person name="de Hoog S."/>
            <person name="Gorbushina A."/>
            <person name="Walker B."/>
            <person name="Young S.K."/>
            <person name="Zeng Q."/>
            <person name="Gargeya S."/>
            <person name="Fitzgerald M."/>
            <person name="Haas B."/>
            <person name="Abouelleil A."/>
            <person name="Allen A.W."/>
            <person name="Alvarado L."/>
            <person name="Arachchi H.M."/>
            <person name="Berlin A.M."/>
            <person name="Chapman S.B."/>
            <person name="Gainer-Dewar J."/>
            <person name="Goldberg J."/>
            <person name="Griggs A."/>
            <person name="Gujja S."/>
            <person name="Hansen M."/>
            <person name="Howarth C."/>
            <person name="Imamovic A."/>
            <person name="Ireland A."/>
            <person name="Larimer J."/>
            <person name="McCowan C."/>
            <person name="Murphy C."/>
            <person name="Pearson M."/>
            <person name="Poon T.W."/>
            <person name="Priest M."/>
            <person name="Roberts A."/>
            <person name="Saif S."/>
            <person name="Shea T."/>
            <person name="Sisk P."/>
            <person name="Sykes S."/>
            <person name="Wortman J."/>
            <person name="Nusbaum C."/>
            <person name="Birren B."/>
        </authorList>
    </citation>
    <scope>NUCLEOTIDE SEQUENCE [LARGE SCALE GENOMIC DNA]</scope>
    <source>
        <strain evidence="4 5">CBS 606.96</strain>
    </source>
</reference>
<keyword evidence="2" id="KW-0479">Metal-binding</keyword>
<organism evidence="4 5">
    <name type="scientific">Capronia epimyces CBS 606.96</name>
    <dbReference type="NCBI Taxonomy" id="1182542"/>
    <lineage>
        <taxon>Eukaryota</taxon>
        <taxon>Fungi</taxon>
        <taxon>Dikarya</taxon>
        <taxon>Ascomycota</taxon>
        <taxon>Pezizomycotina</taxon>
        <taxon>Eurotiomycetes</taxon>
        <taxon>Chaetothyriomycetidae</taxon>
        <taxon>Chaetothyriales</taxon>
        <taxon>Herpotrichiellaceae</taxon>
        <taxon>Capronia</taxon>
    </lineage>
</organism>
<dbReference type="GeneID" id="19168267"/>
<evidence type="ECO:0000256" key="2">
    <source>
        <dbReference type="RuleBase" id="RU341113"/>
    </source>
</evidence>
<dbReference type="AlphaFoldDB" id="W9Y3U8"/>
<dbReference type="PROSITE" id="PS51365">
    <property type="entry name" value="RENAL_DIPEPTIDASE_2"/>
    <property type="match status" value="1"/>
</dbReference>
<dbReference type="PANTHER" id="PTHR10443">
    <property type="entry name" value="MICROSOMAL DIPEPTIDASE"/>
    <property type="match status" value="1"/>
</dbReference>
<sequence>MVSCEGEGDAESESEGEAEGECWTAALAWNAFGAGKIASLIGMEGTHLLGNSLGTFRPIAQLGDRYLSLTHTCHSAFASSASSGQPLGAVHDDNGSSDLGKELVRELNRVGILADLSHTTDETTGQLPPSTIWKKRQDLPSTSWGGGGVQVYRPKDVKHRAEKM</sequence>
<comment type="cofactor">
    <cofactor evidence="2">
        <name>Zn(2+)</name>
        <dbReference type="ChEBI" id="CHEBI:29105"/>
    </cofactor>
</comment>
<dbReference type="RefSeq" id="XP_007732467.1">
    <property type="nucleotide sequence ID" value="XM_007734277.1"/>
</dbReference>
<comment type="similarity">
    <text evidence="2">Belongs to the metallo-dependent hydrolases superfamily. Peptidase M19 family.</text>
</comment>
<name>W9Y3U8_9EURO</name>
<dbReference type="eggNOG" id="KOG4127">
    <property type="taxonomic scope" value="Eukaryota"/>
</dbReference>
<dbReference type="GO" id="GO:0070573">
    <property type="term" value="F:metallodipeptidase activity"/>
    <property type="evidence" value="ECO:0007669"/>
    <property type="project" value="InterPro"/>
</dbReference>
<proteinExistence type="inferred from homology"/>
<dbReference type="Pfam" id="PF01244">
    <property type="entry name" value="Peptidase_M19"/>
    <property type="match status" value="1"/>
</dbReference>
<dbReference type="EMBL" id="AMGY01000003">
    <property type="protein sequence ID" value="EXJ87188.1"/>
    <property type="molecule type" value="Genomic_DNA"/>
</dbReference>
<dbReference type="STRING" id="1182542.W9Y3U8"/>
<keyword evidence="1 2" id="KW-0224">Dipeptidase</keyword>
<evidence type="ECO:0000256" key="3">
    <source>
        <dbReference type="SAM" id="MobiDB-lite"/>
    </source>
</evidence>
<evidence type="ECO:0000256" key="1">
    <source>
        <dbReference type="ARBA" id="ARBA00022997"/>
    </source>
</evidence>
<comment type="catalytic activity">
    <reaction evidence="2">
        <text>an L-aminoacyl-L-amino acid + H2O = 2 an L-alpha-amino acid</text>
        <dbReference type="Rhea" id="RHEA:48940"/>
        <dbReference type="ChEBI" id="CHEBI:15377"/>
        <dbReference type="ChEBI" id="CHEBI:59869"/>
        <dbReference type="ChEBI" id="CHEBI:77460"/>
        <dbReference type="EC" id="3.4.13.19"/>
    </reaction>
</comment>
<dbReference type="PANTHER" id="PTHR10443:SF12">
    <property type="entry name" value="DIPEPTIDASE"/>
    <property type="match status" value="1"/>
</dbReference>
<dbReference type="OrthoDB" id="445695at2759"/>
<comment type="caution">
    <text evidence="4">The sequence shown here is derived from an EMBL/GenBank/DDBJ whole genome shotgun (WGS) entry which is preliminary data.</text>
</comment>
<evidence type="ECO:0000313" key="5">
    <source>
        <dbReference type="Proteomes" id="UP000019478"/>
    </source>
</evidence>
<keyword evidence="2" id="KW-0378">Hydrolase</keyword>
<keyword evidence="2" id="KW-0862">Zinc</keyword>
<evidence type="ECO:0000313" key="4">
    <source>
        <dbReference type="EMBL" id="EXJ87188.1"/>
    </source>
</evidence>
<feature type="region of interest" description="Disordered" evidence="3">
    <location>
        <begin position="144"/>
        <end position="164"/>
    </location>
</feature>
<keyword evidence="5" id="KW-1185">Reference proteome</keyword>
<keyword evidence="2" id="KW-0482">Metalloprotease</keyword>
<dbReference type="SUPFAM" id="SSF51556">
    <property type="entry name" value="Metallo-dependent hydrolases"/>
    <property type="match status" value="1"/>
</dbReference>
<accession>W9Y3U8</accession>
<dbReference type="EC" id="3.4.13.19" evidence="2"/>
<protein>
    <recommendedName>
        <fullName evidence="2">Dipeptidase</fullName>
        <ecNumber evidence="2">3.4.13.19</ecNumber>
    </recommendedName>
</protein>
<dbReference type="Gene3D" id="3.20.20.140">
    <property type="entry name" value="Metal-dependent hydrolases"/>
    <property type="match status" value="1"/>
</dbReference>
<dbReference type="Proteomes" id="UP000019478">
    <property type="component" value="Unassembled WGS sequence"/>
</dbReference>